<feature type="active site" evidence="5">
    <location>
        <position position="382"/>
    </location>
</feature>
<dbReference type="PROSITE" id="PS50926">
    <property type="entry name" value="TRAM"/>
    <property type="match status" value="1"/>
</dbReference>
<proteinExistence type="inferred from homology"/>
<dbReference type="EC" id="2.1.1.190" evidence="7"/>
<dbReference type="Gene3D" id="2.40.50.140">
    <property type="entry name" value="Nucleic acid-binding proteins"/>
    <property type="match status" value="1"/>
</dbReference>
<dbReference type="RefSeq" id="WP_349054322.1">
    <property type="nucleotide sequence ID" value="NZ_JBBNPS010000020.1"/>
</dbReference>
<dbReference type="Gene3D" id="2.40.50.1070">
    <property type="match status" value="1"/>
</dbReference>
<dbReference type="InterPro" id="IPR012340">
    <property type="entry name" value="NA-bd_OB-fold"/>
</dbReference>
<dbReference type="GO" id="GO:0032259">
    <property type="term" value="P:methylation"/>
    <property type="evidence" value="ECO:0007669"/>
    <property type="project" value="UniProtKB-KW"/>
</dbReference>
<keyword evidence="2 4" id="KW-0808">Transferase</keyword>
<dbReference type="PROSITE" id="PS51687">
    <property type="entry name" value="SAM_MT_RNA_M5U"/>
    <property type="match status" value="1"/>
</dbReference>
<dbReference type="InterPro" id="IPR002792">
    <property type="entry name" value="TRAM_dom"/>
</dbReference>
<dbReference type="CDD" id="cd02440">
    <property type="entry name" value="AdoMet_MTases"/>
    <property type="match status" value="1"/>
</dbReference>
<organism evidence="7 8">
    <name type="scientific">Aedoeadaptatus acetigenes</name>
    <dbReference type="NCBI Taxonomy" id="2981723"/>
    <lineage>
        <taxon>Bacteria</taxon>
        <taxon>Bacillati</taxon>
        <taxon>Bacillota</taxon>
        <taxon>Tissierellia</taxon>
        <taxon>Tissierellales</taxon>
        <taxon>Peptoniphilaceae</taxon>
        <taxon>Aedoeadaptatus</taxon>
    </lineage>
</organism>
<comment type="similarity">
    <text evidence="4">Belongs to the class I-like SAM-binding methyltransferase superfamily. RNA M5U methyltransferase family.</text>
</comment>
<keyword evidence="1 4" id="KW-0489">Methyltransferase</keyword>
<dbReference type="InterPro" id="IPR030390">
    <property type="entry name" value="MeTrfase_TrmA_AS"/>
</dbReference>
<dbReference type="Pfam" id="PF05958">
    <property type="entry name" value="tRNA_U5-meth_tr"/>
    <property type="match status" value="1"/>
</dbReference>
<evidence type="ECO:0000256" key="5">
    <source>
        <dbReference type="PROSITE-ProRule" id="PRU10015"/>
    </source>
</evidence>
<evidence type="ECO:0000256" key="4">
    <source>
        <dbReference type="PROSITE-ProRule" id="PRU01024"/>
    </source>
</evidence>
<evidence type="ECO:0000256" key="1">
    <source>
        <dbReference type="ARBA" id="ARBA00022603"/>
    </source>
</evidence>
<feature type="domain" description="TRAM" evidence="6">
    <location>
        <begin position="1"/>
        <end position="58"/>
    </location>
</feature>
<dbReference type="PANTHER" id="PTHR11061:SF30">
    <property type="entry name" value="TRNA (URACIL(54)-C(5))-METHYLTRANSFERASE"/>
    <property type="match status" value="1"/>
</dbReference>
<dbReference type="Proteomes" id="UP001481872">
    <property type="component" value="Unassembled WGS sequence"/>
</dbReference>
<dbReference type="InterPro" id="IPR010280">
    <property type="entry name" value="U5_MeTrfase_fam"/>
</dbReference>
<keyword evidence="8" id="KW-1185">Reference proteome</keyword>
<dbReference type="SUPFAM" id="SSF53335">
    <property type="entry name" value="S-adenosyl-L-methionine-dependent methyltransferases"/>
    <property type="match status" value="1"/>
</dbReference>
<evidence type="ECO:0000313" key="7">
    <source>
        <dbReference type="EMBL" id="MEQ3354017.1"/>
    </source>
</evidence>
<dbReference type="Gene3D" id="3.40.50.150">
    <property type="entry name" value="Vaccinia Virus protein VP39"/>
    <property type="match status" value="1"/>
</dbReference>
<accession>A0ABV1J863</accession>
<comment type="caution">
    <text evidence="7">The sequence shown here is derived from an EMBL/GenBank/DDBJ whole genome shotgun (WGS) entry which is preliminary data.</text>
</comment>
<feature type="binding site" evidence="4">
    <location>
        <position position="260"/>
    </location>
    <ligand>
        <name>S-adenosyl-L-methionine</name>
        <dbReference type="ChEBI" id="CHEBI:59789"/>
    </ligand>
</feature>
<protein>
    <submittedName>
        <fullName evidence="7">23S rRNA (Uracil(1939)-C(5))-methyltransferase RlmD</fullName>
        <ecNumber evidence="7">2.1.1.190</ecNumber>
    </submittedName>
</protein>
<evidence type="ECO:0000256" key="2">
    <source>
        <dbReference type="ARBA" id="ARBA00022679"/>
    </source>
</evidence>
<dbReference type="PANTHER" id="PTHR11061">
    <property type="entry name" value="RNA M5U METHYLTRANSFERASE"/>
    <property type="match status" value="1"/>
</dbReference>
<feature type="binding site" evidence="4">
    <location>
        <position position="287"/>
    </location>
    <ligand>
        <name>S-adenosyl-L-methionine</name>
        <dbReference type="ChEBI" id="CHEBI:59789"/>
    </ligand>
</feature>
<reference evidence="7 8" key="1">
    <citation type="submission" date="2024-04" db="EMBL/GenBank/DDBJ databases">
        <title>Human intestinal bacterial collection.</title>
        <authorList>
            <person name="Pauvert C."/>
            <person name="Hitch T.C.A."/>
            <person name="Clavel T."/>
        </authorList>
    </citation>
    <scope>NUCLEOTIDE SEQUENCE [LARGE SCALE GENOMIC DNA]</scope>
    <source>
        <strain evidence="7 8">CLA-SR-H026</strain>
    </source>
</reference>
<dbReference type="InterPro" id="IPR029063">
    <property type="entry name" value="SAM-dependent_MTases_sf"/>
</dbReference>
<sequence length="516" mass="57593">MEVFDKVRLAITDYDYRGRGMGKADGAVVFLDGGEIGDVVDVTIVKKKKRFFEGEIASYEKKSPHRVKNPCPYTNCNGCAFLSLDRKEELAWKRRRVADALARIGDVDVHVDPVVARGESTGYRNHMQFHVKDRKLTLYGKGGEVISIKRCLMQTERANEILAAMQGEKWLDEVALVGIRTTRRGESMVILSGPKDMNDNLLHGAVAFAVEAGVDSLYYTKNTNPRFHYGRKMEHLYGKKEITETLAGYDYGIFGANFFQVNPMGAEAIIEKVVSAAEPGKNIVELYAGIGTITLPLSEQAEAVVANEYAQTSVDYARKTAEDNGVTNVRYIAGAAEKIMPRIAEDEKVDVLVVDPPRAGLDPMVVESALQANPEAMIYVSCNPSTLARDLALLKEQFHIESITPIDMFPHTAAVETVALLSKLNTEHHLDIEIGEDELSEIDFSKDATYGEIKKYVLDKYGLKVSSLYIAQIKRKHGLIERENYNFSKKENQRVPNCPEEKEKAIEDALEHFGMI</sequence>
<feature type="active site" description="Nucleophile" evidence="4">
    <location>
        <position position="382"/>
    </location>
</feature>
<dbReference type="Pfam" id="PF01938">
    <property type="entry name" value="TRAM"/>
    <property type="match status" value="1"/>
</dbReference>
<name>A0ABV1J863_9FIRM</name>
<feature type="binding site" evidence="4">
    <location>
        <position position="308"/>
    </location>
    <ligand>
        <name>S-adenosyl-L-methionine</name>
        <dbReference type="ChEBI" id="CHEBI:59789"/>
    </ligand>
</feature>
<keyword evidence="3 4" id="KW-0949">S-adenosyl-L-methionine</keyword>
<dbReference type="PROSITE" id="PS01230">
    <property type="entry name" value="TRMA_1"/>
    <property type="match status" value="1"/>
</dbReference>
<dbReference type="SUPFAM" id="SSF50249">
    <property type="entry name" value="Nucleic acid-binding proteins"/>
    <property type="match status" value="1"/>
</dbReference>
<evidence type="ECO:0000313" key="8">
    <source>
        <dbReference type="Proteomes" id="UP001481872"/>
    </source>
</evidence>
<gene>
    <name evidence="7" type="primary">rlmD</name>
    <name evidence="7" type="ORF">AAA081_06900</name>
</gene>
<dbReference type="EMBL" id="JBBNPS010000020">
    <property type="protein sequence ID" value="MEQ3354017.1"/>
    <property type="molecule type" value="Genomic_DNA"/>
</dbReference>
<dbReference type="GO" id="GO:0008168">
    <property type="term" value="F:methyltransferase activity"/>
    <property type="evidence" value="ECO:0007669"/>
    <property type="project" value="UniProtKB-KW"/>
</dbReference>
<evidence type="ECO:0000259" key="6">
    <source>
        <dbReference type="PROSITE" id="PS50926"/>
    </source>
</evidence>
<dbReference type="NCBIfam" id="TIGR00479">
    <property type="entry name" value="rumA"/>
    <property type="match status" value="1"/>
</dbReference>
<feature type="binding site" evidence="4">
    <location>
        <position position="355"/>
    </location>
    <ligand>
        <name>S-adenosyl-L-methionine</name>
        <dbReference type="ChEBI" id="CHEBI:59789"/>
    </ligand>
</feature>
<evidence type="ECO:0000256" key="3">
    <source>
        <dbReference type="ARBA" id="ARBA00022691"/>
    </source>
</evidence>